<dbReference type="PRINTS" id="PR00180">
    <property type="entry name" value="CRETINALDHBP"/>
</dbReference>
<evidence type="ECO:0000259" key="1">
    <source>
        <dbReference type="Pfam" id="PF00650"/>
    </source>
</evidence>
<proteinExistence type="predicted"/>
<dbReference type="GO" id="GO:1902936">
    <property type="term" value="F:phosphatidylinositol bisphosphate binding"/>
    <property type="evidence" value="ECO:0007669"/>
    <property type="project" value="TreeGrafter"/>
</dbReference>
<dbReference type="InterPro" id="IPR036865">
    <property type="entry name" value="CRAL-TRIO_dom_sf"/>
</dbReference>
<evidence type="ECO:0000313" key="3">
    <source>
        <dbReference type="Proteomes" id="UP001431783"/>
    </source>
</evidence>
<dbReference type="InterPro" id="IPR001251">
    <property type="entry name" value="CRAL-TRIO_dom"/>
</dbReference>
<name>A0AAW1TXI3_9CUCU</name>
<gene>
    <name evidence="2" type="ORF">WA026_021789</name>
</gene>
<dbReference type="PANTHER" id="PTHR10174:SF208">
    <property type="entry name" value="CRAL-TRIO DOMAIN-CONTAINING PROTEIN DDB_G0278031"/>
    <property type="match status" value="1"/>
</dbReference>
<dbReference type="GO" id="GO:0016020">
    <property type="term" value="C:membrane"/>
    <property type="evidence" value="ECO:0007669"/>
    <property type="project" value="TreeGrafter"/>
</dbReference>
<dbReference type="EMBL" id="JARQZJ010000017">
    <property type="protein sequence ID" value="KAK9873300.1"/>
    <property type="molecule type" value="Genomic_DNA"/>
</dbReference>
<dbReference type="Proteomes" id="UP001431783">
    <property type="component" value="Unassembled WGS sequence"/>
</dbReference>
<evidence type="ECO:0000313" key="2">
    <source>
        <dbReference type="EMBL" id="KAK9873300.1"/>
    </source>
</evidence>
<organism evidence="2 3">
    <name type="scientific">Henosepilachna vigintioctopunctata</name>
    <dbReference type="NCBI Taxonomy" id="420089"/>
    <lineage>
        <taxon>Eukaryota</taxon>
        <taxon>Metazoa</taxon>
        <taxon>Ecdysozoa</taxon>
        <taxon>Arthropoda</taxon>
        <taxon>Hexapoda</taxon>
        <taxon>Insecta</taxon>
        <taxon>Pterygota</taxon>
        <taxon>Neoptera</taxon>
        <taxon>Endopterygota</taxon>
        <taxon>Coleoptera</taxon>
        <taxon>Polyphaga</taxon>
        <taxon>Cucujiformia</taxon>
        <taxon>Coccinelloidea</taxon>
        <taxon>Coccinellidae</taxon>
        <taxon>Epilachninae</taxon>
        <taxon>Epilachnini</taxon>
        <taxon>Henosepilachna</taxon>
    </lineage>
</organism>
<dbReference type="SUPFAM" id="SSF52087">
    <property type="entry name" value="CRAL/TRIO domain"/>
    <property type="match status" value="1"/>
</dbReference>
<dbReference type="Gene3D" id="3.40.525.10">
    <property type="entry name" value="CRAL-TRIO lipid binding domain"/>
    <property type="match status" value="1"/>
</dbReference>
<reference evidence="2 3" key="1">
    <citation type="submission" date="2023-03" db="EMBL/GenBank/DDBJ databases">
        <title>Genome insight into feeding habits of ladybird beetles.</title>
        <authorList>
            <person name="Li H.-S."/>
            <person name="Huang Y.-H."/>
            <person name="Pang H."/>
        </authorList>
    </citation>
    <scope>NUCLEOTIDE SEQUENCE [LARGE SCALE GENOMIC DNA]</scope>
    <source>
        <strain evidence="2">SYSU_2023b</strain>
        <tissue evidence="2">Whole body</tissue>
    </source>
</reference>
<feature type="domain" description="CRAL-TRIO" evidence="1">
    <location>
        <begin position="100"/>
        <end position="147"/>
    </location>
</feature>
<dbReference type="AlphaFoldDB" id="A0AAW1TXI3"/>
<keyword evidence="3" id="KW-1185">Reference proteome</keyword>
<sequence length="202" mass="23322">MAEETTAFTGRFTTGFYFPLPNLTDKFYRIVVGKIFDQEEWNLKRDAANAIFGREILIRFDYNDGEILLLDYTNCTITLLSKLRLNVNGHSSKFKEVHIISKFGGLIFNWAKPVLPSKLASRIKVHDSIEALARILPLNCLPKDYGGELKSVQEFIDDFDRIYANHREDIIGYINTKSREELRQGGYVEEEMQGTFKQLNID</sequence>
<protein>
    <recommendedName>
        <fullName evidence="1">CRAL-TRIO domain-containing protein</fullName>
    </recommendedName>
</protein>
<accession>A0AAW1TXI3</accession>
<comment type="caution">
    <text evidence="2">The sequence shown here is derived from an EMBL/GenBank/DDBJ whole genome shotgun (WGS) entry which is preliminary data.</text>
</comment>
<dbReference type="PANTHER" id="PTHR10174">
    <property type="entry name" value="ALPHA-TOCOPHEROL TRANSFER PROTEIN-RELATED"/>
    <property type="match status" value="1"/>
</dbReference>
<dbReference type="Pfam" id="PF00650">
    <property type="entry name" value="CRAL_TRIO"/>
    <property type="match status" value="1"/>
</dbReference>